<name>A0A250JN12_9BACT</name>
<dbReference type="Proteomes" id="UP000217343">
    <property type="component" value="Chromosome"/>
</dbReference>
<dbReference type="KEGG" id="mmas:MYMAC_000470"/>
<keyword evidence="2" id="KW-1185">Reference proteome</keyword>
<accession>A0A250JN12</accession>
<gene>
    <name evidence="1" type="ORF">MYMAC_000470</name>
</gene>
<dbReference type="EMBL" id="CP022203">
    <property type="protein sequence ID" value="ATB44887.1"/>
    <property type="molecule type" value="Genomic_DNA"/>
</dbReference>
<proteinExistence type="predicted"/>
<sequence>MAGNNPFDLDTSDTFRCPLGHTAGLNQISELYVERPRHDGADVWVTDKLFGDRRGELRPEPRLLISPRLRDALQAMNAQGYALEAAHFV</sequence>
<reference evidence="1 2" key="1">
    <citation type="submission" date="2017-06" db="EMBL/GenBank/DDBJ databases">
        <title>Sequencing and comparative analysis of myxobacterial genomes.</title>
        <authorList>
            <person name="Rupp O."/>
            <person name="Goesmann A."/>
            <person name="Sogaard-Andersen L."/>
        </authorList>
    </citation>
    <scope>NUCLEOTIDE SEQUENCE [LARGE SCALE GENOMIC DNA]</scope>
    <source>
        <strain evidence="1 2">DSM 14697</strain>
    </source>
</reference>
<dbReference type="OrthoDB" id="5510636at2"/>
<protein>
    <submittedName>
        <fullName evidence="1">Uncharacterized protein</fullName>
    </submittedName>
</protein>
<dbReference type="AlphaFoldDB" id="A0A250JN12"/>
<dbReference type="RefSeq" id="WP_095956876.1">
    <property type="nucleotide sequence ID" value="NZ_CP022203.1"/>
</dbReference>
<evidence type="ECO:0000313" key="2">
    <source>
        <dbReference type="Proteomes" id="UP000217343"/>
    </source>
</evidence>
<organism evidence="1 2">
    <name type="scientific">Corallococcus macrosporus DSM 14697</name>
    <dbReference type="NCBI Taxonomy" id="1189310"/>
    <lineage>
        <taxon>Bacteria</taxon>
        <taxon>Pseudomonadati</taxon>
        <taxon>Myxococcota</taxon>
        <taxon>Myxococcia</taxon>
        <taxon>Myxococcales</taxon>
        <taxon>Cystobacterineae</taxon>
        <taxon>Myxococcaceae</taxon>
        <taxon>Corallococcus</taxon>
    </lineage>
</organism>
<evidence type="ECO:0000313" key="1">
    <source>
        <dbReference type="EMBL" id="ATB44887.1"/>
    </source>
</evidence>